<protein>
    <submittedName>
        <fullName evidence="1">Uncharacterized protein</fullName>
    </submittedName>
</protein>
<dbReference type="EMBL" id="KE138824">
    <property type="protein sequence ID" value="EPT31022.1"/>
    <property type="molecule type" value="Genomic_DNA"/>
</dbReference>
<dbReference type="VEuPathDB" id="ToxoDB:TGME49_286480"/>
<gene>
    <name evidence="1" type="ORF">TGME49_286480</name>
</gene>
<evidence type="ECO:0000313" key="2">
    <source>
        <dbReference type="Proteomes" id="UP000001529"/>
    </source>
</evidence>
<accession>S8F8E8</accession>
<dbReference type="KEGG" id="tgo:TGME49_286480"/>
<sequence length="155" mass="17098">MGGGILHELDIDRALILVENQRKKVCVQTVPGDSPEEATPFLHGFARGEHRLNDFFFLDWSFVRNTLCFNRENVDDPSHLSPCSFCPTTVAPSQAQFRRSVTHPFVPASNCSSAAGLAVPVSFQRHFLPPLKIPLFSKGTLGCLNGQQSTRAAFL</sequence>
<dbReference type="GeneID" id="7898190"/>
<proteinExistence type="predicted"/>
<dbReference type="EMBL" id="CM002039">
    <property type="protein sequence ID" value="EPT31022.1"/>
    <property type="molecule type" value="Genomic_DNA"/>
</dbReference>
<keyword evidence="2" id="KW-1185">Reference proteome</keyword>
<evidence type="ECO:0000313" key="1">
    <source>
        <dbReference type="EMBL" id="EPT31022.1"/>
    </source>
</evidence>
<dbReference type="AlphaFoldDB" id="S8F8E8"/>
<organism evidence="1 2">
    <name type="scientific">Toxoplasma gondii (strain ATCC 50611 / Me49)</name>
    <dbReference type="NCBI Taxonomy" id="508771"/>
    <lineage>
        <taxon>Eukaryota</taxon>
        <taxon>Sar</taxon>
        <taxon>Alveolata</taxon>
        <taxon>Apicomplexa</taxon>
        <taxon>Conoidasida</taxon>
        <taxon>Coccidia</taxon>
        <taxon>Eucoccidiorida</taxon>
        <taxon>Eimeriorina</taxon>
        <taxon>Sarcocystidae</taxon>
        <taxon>Toxoplasma</taxon>
    </lineage>
</organism>
<dbReference type="HOGENOM" id="CLU_1699118_0_0_1"/>
<reference evidence="1" key="1">
    <citation type="submission" date="2013-04" db="EMBL/GenBank/DDBJ databases">
        <authorList>
            <person name="Sibley D."/>
            <person name="Venepally P."/>
            <person name="Karamycheva S."/>
            <person name="Hadjithomas M."/>
            <person name="Khan A."/>
            <person name="Brunk B."/>
            <person name="Roos D."/>
            <person name="Caler E."/>
            <person name="Lorenzi H."/>
        </authorList>
    </citation>
    <scope>NUCLEOTIDE SEQUENCE [LARGE SCALE GENOMIC DNA]</scope>
    <source>
        <strain evidence="1">ME49</strain>
    </source>
</reference>
<name>S8F8E8_TOXGM</name>
<dbReference type="Proteomes" id="UP000001529">
    <property type="component" value="Chromosome V"/>
</dbReference>
<dbReference type="RefSeq" id="XP_002369274.1">
    <property type="nucleotide sequence ID" value="XM_002369233.1"/>
</dbReference>